<comment type="caution">
    <text evidence="4">The sequence shown here is derived from an EMBL/GenBank/DDBJ whole genome shotgun (WGS) entry which is preliminary data.</text>
</comment>
<dbReference type="Proteomes" id="UP000033867">
    <property type="component" value="Unassembled WGS sequence"/>
</dbReference>
<keyword evidence="1 2" id="KW-0597">Phosphoprotein</keyword>
<evidence type="ECO:0000313" key="4">
    <source>
        <dbReference type="EMBL" id="KKS69940.1"/>
    </source>
</evidence>
<proteinExistence type="predicted"/>
<dbReference type="SMART" id="SM00448">
    <property type="entry name" value="REC"/>
    <property type="match status" value="1"/>
</dbReference>
<sequence length="158" mass="18026">MNSELKILFVEDVRTDAELAMRILAKEGILFQSRIVETEANYIKELEEFLPDIIISDYNLPTFSGMEALKIALEKFPQIPFILLTGSISEDTAVECIKAGAWDYIIKEHITRLPFSVKETLDKKQLRLEKAKAELVLFESEVKYRTLFENVPVGIGVT</sequence>
<dbReference type="AlphaFoldDB" id="A0A0G1B990"/>
<evidence type="ECO:0000259" key="3">
    <source>
        <dbReference type="PROSITE" id="PS50110"/>
    </source>
</evidence>
<dbReference type="InterPro" id="IPR001789">
    <property type="entry name" value="Sig_transdc_resp-reg_receiver"/>
</dbReference>
<organism evidence="4 5">
    <name type="scientific">Candidatus Magasanikbacteria bacterium GW2011_GWE2_42_7</name>
    <dbReference type="NCBI Taxonomy" id="1619052"/>
    <lineage>
        <taxon>Bacteria</taxon>
        <taxon>Candidatus Magasanikiibacteriota</taxon>
    </lineage>
</organism>
<dbReference type="EMBL" id="LCEK01000073">
    <property type="protein sequence ID" value="KKS69940.1"/>
    <property type="molecule type" value="Genomic_DNA"/>
</dbReference>
<reference evidence="4 5" key="1">
    <citation type="journal article" date="2015" name="Nature">
        <title>rRNA introns, odd ribosomes, and small enigmatic genomes across a large radiation of phyla.</title>
        <authorList>
            <person name="Brown C.T."/>
            <person name="Hug L.A."/>
            <person name="Thomas B.C."/>
            <person name="Sharon I."/>
            <person name="Castelle C.J."/>
            <person name="Singh A."/>
            <person name="Wilkins M.J."/>
            <person name="Williams K.H."/>
            <person name="Banfield J.F."/>
        </authorList>
    </citation>
    <scope>NUCLEOTIDE SEQUENCE [LARGE SCALE GENOMIC DNA]</scope>
</reference>
<feature type="modified residue" description="4-aspartylphosphate" evidence="2">
    <location>
        <position position="57"/>
    </location>
</feature>
<dbReference type="GO" id="GO:0000160">
    <property type="term" value="P:phosphorelay signal transduction system"/>
    <property type="evidence" value="ECO:0007669"/>
    <property type="project" value="InterPro"/>
</dbReference>
<dbReference type="PANTHER" id="PTHR44591">
    <property type="entry name" value="STRESS RESPONSE REGULATOR PROTEIN 1"/>
    <property type="match status" value="1"/>
</dbReference>
<protein>
    <submittedName>
        <fullName evidence="4">Multi-sensor hybrid histidine kinase</fullName>
    </submittedName>
</protein>
<dbReference type="Gene3D" id="3.40.50.2300">
    <property type="match status" value="1"/>
</dbReference>
<dbReference type="InterPro" id="IPR050595">
    <property type="entry name" value="Bact_response_regulator"/>
</dbReference>
<evidence type="ECO:0000256" key="1">
    <source>
        <dbReference type="ARBA" id="ARBA00022553"/>
    </source>
</evidence>
<feature type="domain" description="Response regulatory" evidence="3">
    <location>
        <begin position="6"/>
        <end position="122"/>
    </location>
</feature>
<dbReference type="PANTHER" id="PTHR44591:SF3">
    <property type="entry name" value="RESPONSE REGULATORY DOMAIN-CONTAINING PROTEIN"/>
    <property type="match status" value="1"/>
</dbReference>
<gene>
    <name evidence="4" type="ORF">UV42_C0073G0004</name>
</gene>
<accession>A0A0G1B990</accession>
<dbReference type="InterPro" id="IPR011006">
    <property type="entry name" value="CheY-like_superfamily"/>
</dbReference>
<dbReference type="Pfam" id="PF00072">
    <property type="entry name" value="Response_reg"/>
    <property type="match status" value="1"/>
</dbReference>
<dbReference type="CDD" id="cd00156">
    <property type="entry name" value="REC"/>
    <property type="match status" value="1"/>
</dbReference>
<dbReference type="SUPFAM" id="SSF52172">
    <property type="entry name" value="CheY-like"/>
    <property type="match status" value="1"/>
</dbReference>
<keyword evidence="4" id="KW-0418">Kinase</keyword>
<dbReference type="GO" id="GO:0016301">
    <property type="term" value="F:kinase activity"/>
    <property type="evidence" value="ECO:0007669"/>
    <property type="project" value="UniProtKB-KW"/>
</dbReference>
<keyword evidence="4" id="KW-0808">Transferase</keyword>
<name>A0A0G1B990_9BACT</name>
<dbReference type="PROSITE" id="PS50110">
    <property type="entry name" value="RESPONSE_REGULATORY"/>
    <property type="match status" value="1"/>
</dbReference>
<evidence type="ECO:0000313" key="5">
    <source>
        <dbReference type="Proteomes" id="UP000033867"/>
    </source>
</evidence>
<evidence type="ECO:0000256" key="2">
    <source>
        <dbReference type="PROSITE-ProRule" id="PRU00169"/>
    </source>
</evidence>